<dbReference type="Proteomes" id="UP001064489">
    <property type="component" value="Chromosome 1"/>
</dbReference>
<dbReference type="InterPro" id="IPR011990">
    <property type="entry name" value="TPR-like_helical_dom_sf"/>
</dbReference>
<protein>
    <recommendedName>
        <fullName evidence="4">ribonuclease P</fullName>
        <ecNumber evidence="4">3.1.26.5</ecNumber>
    </recommendedName>
</protein>
<organism evidence="15 16">
    <name type="scientific">Acer negundo</name>
    <name type="common">Box elder</name>
    <dbReference type="NCBI Taxonomy" id="4023"/>
    <lineage>
        <taxon>Eukaryota</taxon>
        <taxon>Viridiplantae</taxon>
        <taxon>Streptophyta</taxon>
        <taxon>Embryophyta</taxon>
        <taxon>Tracheophyta</taxon>
        <taxon>Spermatophyta</taxon>
        <taxon>Magnoliopsida</taxon>
        <taxon>eudicotyledons</taxon>
        <taxon>Gunneridae</taxon>
        <taxon>Pentapetalae</taxon>
        <taxon>rosids</taxon>
        <taxon>malvids</taxon>
        <taxon>Sapindales</taxon>
        <taxon>Sapindaceae</taxon>
        <taxon>Hippocastanoideae</taxon>
        <taxon>Acereae</taxon>
        <taxon>Acer</taxon>
    </lineage>
</organism>
<evidence type="ECO:0000256" key="2">
    <source>
        <dbReference type="ARBA" id="ARBA00001946"/>
    </source>
</evidence>
<dbReference type="AlphaFoldDB" id="A0AAD5P0W2"/>
<evidence type="ECO:0000256" key="7">
    <source>
        <dbReference type="ARBA" id="ARBA00022723"/>
    </source>
</evidence>
<dbReference type="InterPro" id="IPR033443">
    <property type="entry name" value="PROP1-like_PPR_dom"/>
</dbReference>
<evidence type="ECO:0000256" key="6">
    <source>
        <dbReference type="ARBA" id="ARBA00022722"/>
    </source>
</evidence>
<reference evidence="15" key="2">
    <citation type="submission" date="2023-02" db="EMBL/GenBank/DDBJ databases">
        <authorList>
            <person name="Swenson N.G."/>
            <person name="Wegrzyn J.L."/>
            <person name="Mcevoy S.L."/>
        </authorList>
    </citation>
    <scope>NUCLEOTIDE SEQUENCE</scope>
    <source>
        <strain evidence="15">91603</strain>
        <tissue evidence="15">Leaf</tissue>
    </source>
</reference>
<evidence type="ECO:0000256" key="10">
    <source>
        <dbReference type="ARBA" id="ARBA00022833"/>
    </source>
</evidence>
<evidence type="ECO:0000256" key="11">
    <source>
        <dbReference type="ARBA" id="ARBA00022842"/>
    </source>
</evidence>
<evidence type="ECO:0000256" key="4">
    <source>
        <dbReference type="ARBA" id="ARBA00012179"/>
    </source>
</evidence>
<dbReference type="PANTHER" id="PTHR13547:SF13">
    <property type="entry name" value="PROTEINACEOUS RNASE P 2"/>
    <property type="match status" value="1"/>
</dbReference>
<dbReference type="InterPro" id="IPR031595">
    <property type="entry name" value="PRORP_C"/>
</dbReference>
<name>A0AAD5P0W2_ACENE</name>
<keyword evidence="6" id="KW-0540">Nuclease</keyword>
<comment type="caution">
    <text evidence="15">The sequence shown here is derived from an EMBL/GenBank/DDBJ whole genome shotgun (WGS) entry which is preliminary data.</text>
</comment>
<evidence type="ECO:0000259" key="13">
    <source>
        <dbReference type="Pfam" id="PF16953"/>
    </source>
</evidence>
<gene>
    <name evidence="15" type="ORF">LWI28_002471</name>
</gene>
<keyword evidence="9" id="KW-0378">Hydrolase</keyword>
<evidence type="ECO:0000313" key="16">
    <source>
        <dbReference type="Proteomes" id="UP001064489"/>
    </source>
</evidence>
<feature type="domain" description="PRORP" evidence="13">
    <location>
        <begin position="263"/>
        <end position="489"/>
    </location>
</feature>
<sequence>MDTTKIPPKPNKKRKTNQNSETTFLINLQSCTKSKDLQTAISLFESALSQNLRLSLHHFNALLYLCSNFATDPSAKDSAIDYGFRVFNHMLSNKAVPNEASVTSIVRLASAKKDGDYAFELIKKMNKDYNLVPRLRTYDPALLCFCENLEAEKAYEVEQHMGSMGVRLEEQEIAALLKVSSETGRGERVYEYLQKLRNSVRCVSEETAKAIEDWFRGEKATEVKVVSFDEGLVKEAVLKNGGGWHGLGWIGDGKWVSNRGSLDVNGKCSCCGHRLVSVDIDDAETEKFAQSIVGLAMEREVKANFSEFQDWLEQHADYEAIVDGANIGLYQQNFSEGGFSIPQLDAVVKELYTRNGNKWPLIILHNKRLRSLLDNPSHRKLVQEWMDKGVLYMTPHGSNDDWYWLYAAVKLRCLLATNDEMRDHIFELLGTNFFQKWKERHQVRYTFVKGNLKLQLPPPYSSVIQESEKGSWHVPILINNDESSQTWLCITRSSVVESCDKALALENTETSENGHALDDCNLQDLGFTGLEFTWSNKMKGSEMIQERLDQCVSDYQWKNIFFGAKVSHLEFWKSDHHLILLDSSPALVPRHQQSKRSRRGFHFEECWADIDTCYSIVQRVWEGEDTSQNMHSLVSNIQMCTDKLSGWYTQNR</sequence>
<evidence type="ECO:0000259" key="14">
    <source>
        <dbReference type="Pfam" id="PF17177"/>
    </source>
</evidence>
<evidence type="ECO:0000313" key="15">
    <source>
        <dbReference type="EMBL" id="KAI9194023.1"/>
    </source>
</evidence>
<evidence type="ECO:0000256" key="1">
    <source>
        <dbReference type="ARBA" id="ARBA00000928"/>
    </source>
</evidence>
<evidence type="ECO:0000256" key="12">
    <source>
        <dbReference type="ARBA" id="ARBA00023211"/>
    </source>
</evidence>
<keyword evidence="10" id="KW-0862">Zinc</keyword>
<keyword evidence="8" id="KW-0677">Repeat</keyword>
<proteinExistence type="inferred from homology"/>
<dbReference type="Pfam" id="PF16953">
    <property type="entry name" value="PRORP"/>
    <property type="match status" value="1"/>
</dbReference>
<dbReference type="PANTHER" id="PTHR13547">
    <property type="match status" value="1"/>
</dbReference>
<dbReference type="EC" id="3.1.26.5" evidence="4"/>
<dbReference type="Gene3D" id="1.25.40.10">
    <property type="entry name" value="Tetratricopeptide repeat domain"/>
    <property type="match status" value="1"/>
</dbReference>
<dbReference type="GO" id="GO:0001682">
    <property type="term" value="P:tRNA 5'-leader removal"/>
    <property type="evidence" value="ECO:0007669"/>
    <property type="project" value="UniProtKB-ARBA"/>
</dbReference>
<dbReference type="GO" id="GO:0004526">
    <property type="term" value="F:ribonuclease P activity"/>
    <property type="evidence" value="ECO:0007669"/>
    <property type="project" value="UniProtKB-EC"/>
</dbReference>
<dbReference type="GO" id="GO:0046872">
    <property type="term" value="F:metal ion binding"/>
    <property type="evidence" value="ECO:0007669"/>
    <property type="project" value="UniProtKB-KW"/>
</dbReference>
<dbReference type="EMBL" id="JAJSOW010000003">
    <property type="protein sequence ID" value="KAI9194023.1"/>
    <property type="molecule type" value="Genomic_DNA"/>
</dbReference>
<feature type="domain" description="PROP1-like PPR" evidence="14">
    <location>
        <begin position="11"/>
        <end position="222"/>
    </location>
</feature>
<evidence type="ECO:0000256" key="5">
    <source>
        <dbReference type="ARBA" id="ARBA00022694"/>
    </source>
</evidence>
<comment type="cofactor">
    <cofactor evidence="2">
        <name>Mg(2+)</name>
        <dbReference type="ChEBI" id="CHEBI:18420"/>
    </cofactor>
</comment>
<keyword evidence="5" id="KW-0819">tRNA processing</keyword>
<accession>A0AAD5P0W2</accession>
<keyword evidence="16" id="KW-1185">Reference proteome</keyword>
<comment type="similarity">
    <text evidence="3">Belongs to the PPR family. P subfamily.</text>
</comment>
<comment type="catalytic activity">
    <reaction evidence="1">
        <text>Endonucleolytic cleavage of RNA, removing 5'-extranucleotides from tRNA precursor.</text>
        <dbReference type="EC" id="3.1.26.5"/>
    </reaction>
</comment>
<evidence type="ECO:0000256" key="9">
    <source>
        <dbReference type="ARBA" id="ARBA00022801"/>
    </source>
</evidence>
<keyword evidence="7" id="KW-0479">Metal-binding</keyword>
<evidence type="ECO:0000256" key="8">
    <source>
        <dbReference type="ARBA" id="ARBA00022737"/>
    </source>
</evidence>
<keyword evidence="12" id="KW-0464">Manganese</keyword>
<dbReference type="Pfam" id="PF17177">
    <property type="entry name" value="PPR_long"/>
    <property type="match status" value="1"/>
</dbReference>
<evidence type="ECO:0000256" key="3">
    <source>
        <dbReference type="ARBA" id="ARBA00007626"/>
    </source>
</evidence>
<reference evidence="15" key="1">
    <citation type="journal article" date="2022" name="Plant J.">
        <title>Strategies of tolerance reflected in two North American maple genomes.</title>
        <authorList>
            <person name="McEvoy S.L."/>
            <person name="Sezen U.U."/>
            <person name="Trouern-Trend A."/>
            <person name="McMahon S.M."/>
            <person name="Schaberg P.G."/>
            <person name="Yang J."/>
            <person name="Wegrzyn J.L."/>
            <person name="Swenson N.G."/>
        </authorList>
    </citation>
    <scope>NUCLEOTIDE SEQUENCE</scope>
    <source>
        <strain evidence="15">91603</strain>
    </source>
</reference>
<dbReference type="FunFam" id="3.40.50.11980:FF:000002">
    <property type="entry name" value="Proteinaceous RNase P 2"/>
    <property type="match status" value="1"/>
</dbReference>
<dbReference type="Gene3D" id="3.40.50.11980">
    <property type="match status" value="1"/>
</dbReference>
<keyword evidence="11" id="KW-0460">Magnesium</keyword>